<dbReference type="GO" id="GO:0030313">
    <property type="term" value="C:cell envelope"/>
    <property type="evidence" value="ECO:0007669"/>
    <property type="project" value="UniProtKB-SubCell"/>
</dbReference>
<organism evidence="8 9">
    <name type="scientific">Corynebacterium kalidii</name>
    <dbReference type="NCBI Taxonomy" id="2931982"/>
    <lineage>
        <taxon>Bacteria</taxon>
        <taxon>Bacillati</taxon>
        <taxon>Actinomycetota</taxon>
        <taxon>Actinomycetes</taxon>
        <taxon>Mycobacteriales</taxon>
        <taxon>Corynebacteriaceae</taxon>
        <taxon>Corynebacterium</taxon>
    </lineage>
</organism>
<keyword evidence="3 6" id="KW-0732">Signal</keyword>
<comment type="caution">
    <text evidence="8">The sequence shown here is derived from an EMBL/GenBank/DDBJ whole genome shotgun (WGS) entry which is preliminary data.</text>
</comment>
<dbReference type="PROSITE" id="PS51257">
    <property type="entry name" value="PROKAR_LIPOPROTEIN"/>
    <property type="match status" value="1"/>
</dbReference>
<dbReference type="InterPro" id="IPR001638">
    <property type="entry name" value="Solute-binding_3/MltF_N"/>
</dbReference>
<evidence type="ECO:0000313" key="8">
    <source>
        <dbReference type="EMBL" id="MCJ7857287.1"/>
    </source>
</evidence>
<reference evidence="8" key="1">
    <citation type="submission" date="2022-04" db="EMBL/GenBank/DDBJ databases">
        <title>Corynebacterium kalidii LD5P10.</title>
        <authorList>
            <person name="Sun J.Q."/>
        </authorList>
    </citation>
    <scope>NUCLEOTIDE SEQUENCE</scope>
    <source>
        <strain evidence="8">LD5P10</strain>
    </source>
</reference>
<dbReference type="InterPro" id="IPR018313">
    <property type="entry name" value="SBP_3_CS"/>
</dbReference>
<dbReference type="Gene3D" id="3.40.190.10">
    <property type="entry name" value="Periplasmic binding protein-like II"/>
    <property type="match status" value="2"/>
</dbReference>
<evidence type="ECO:0000256" key="6">
    <source>
        <dbReference type="SAM" id="SignalP"/>
    </source>
</evidence>
<dbReference type="PANTHER" id="PTHR35936:SF35">
    <property type="entry name" value="L-CYSTINE-BINDING PROTEIN TCYJ"/>
    <property type="match status" value="1"/>
</dbReference>
<evidence type="ECO:0000256" key="3">
    <source>
        <dbReference type="ARBA" id="ARBA00022729"/>
    </source>
</evidence>
<proteinExistence type="inferred from homology"/>
<evidence type="ECO:0000256" key="2">
    <source>
        <dbReference type="ARBA" id="ARBA00010333"/>
    </source>
</evidence>
<dbReference type="RefSeq" id="WP_244803033.1">
    <property type="nucleotide sequence ID" value="NZ_JALIEA010000006.1"/>
</dbReference>
<evidence type="ECO:0000259" key="7">
    <source>
        <dbReference type="SMART" id="SM00062"/>
    </source>
</evidence>
<gene>
    <name evidence="8" type="ORF">MUN33_00930</name>
</gene>
<dbReference type="AlphaFoldDB" id="A0A9X1WGR5"/>
<feature type="domain" description="Solute-binding protein family 3/N-terminal" evidence="7">
    <location>
        <begin position="48"/>
        <end position="267"/>
    </location>
</feature>
<evidence type="ECO:0000256" key="5">
    <source>
        <dbReference type="SAM" id="MobiDB-lite"/>
    </source>
</evidence>
<dbReference type="PANTHER" id="PTHR35936">
    <property type="entry name" value="MEMBRANE-BOUND LYTIC MUREIN TRANSGLYCOSYLASE F"/>
    <property type="match status" value="1"/>
</dbReference>
<feature type="chain" id="PRO_5040735986" evidence="6">
    <location>
        <begin position="29"/>
        <end position="289"/>
    </location>
</feature>
<evidence type="ECO:0000256" key="4">
    <source>
        <dbReference type="RuleBase" id="RU003744"/>
    </source>
</evidence>
<sequence>MKPCARPRTPLRSLLAVVVTALVGFAVAACGSTPGSDENPYGLISPGSLRVAAVGDLRPYTYANMAGEFTGFDVELFTDVAHRIGIEDVNFAGQEFASVLPGVATGMFDVGVAAIGITEDRQRTVDFSDGYLAGYLTILGTKGGPVTSRDDLAGTRMGVSQGSLQELYAVENFPEADLVRFPEHNAGTAALRNGTIDTYFLDFESAKLYLGTTPDFTSIEDVPSFDAPAGFAVAKDRPELREALNRGLRDAMEDGTWKRLHEKYFPDTPMPAMYLPSDEQDATTNPDRR</sequence>
<accession>A0A9X1WGR5</accession>
<feature type="signal peptide" evidence="6">
    <location>
        <begin position="1"/>
        <end position="28"/>
    </location>
</feature>
<dbReference type="SMART" id="SM00062">
    <property type="entry name" value="PBPb"/>
    <property type="match status" value="1"/>
</dbReference>
<dbReference type="PROSITE" id="PS01039">
    <property type="entry name" value="SBP_BACTERIAL_3"/>
    <property type="match status" value="1"/>
</dbReference>
<name>A0A9X1WGR5_9CORY</name>
<dbReference type="SUPFAM" id="SSF53850">
    <property type="entry name" value="Periplasmic binding protein-like II"/>
    <property type="match status" value="1"/>
</dbReference>
<evidence type="ECO:0000256" key="1">
    <source>
        <dbReference type="ARBA" id="ARBA00004196"/>
    </source>
</evidence>
<feature type="region of interest" description="Disordered" evidence="5">
    <location>
        <begin position="269"/>
        <end position="289"/>
    </location>
</feature>
<dbReference type="CDD" id="cd13530">
    <property type="entry name" value="PBP2_peptides_like"/>
    <property type="match status" value="1"/>
</dbReference>
<comment type="similarity">
    <text evidence="2 4">Belongs to the bacterial solute-binding protein 3 family.</text>
</comment>
<dbReference type="Pfam" id="PF00497">
    <property type="entry name" value="SBP_bac_3"/>
    <property type="match status" value="1"/>
</dbReference>
<evidence type="ECO:0000313" key="9">
    <source>
        <dbReference type="Proteomes" id="UP001139207"/>
    </source>
</evidence>
<dbReference type="EMBL" id="JALIEA010000006">
    <property type="protein sequence ID" value="MCJ7857287.1"/>
    <property type="molecule type" value="Genomic_DNA"/>
</dbReference>
<keyword evidence="9" id="KW-1185">Reference proteome</keyword>
<protein>
    <submittedName>
        <fullName evidence="8">ABC transporter substrate-binding protein</fullName>
    </submittedName>
</protein>
<comment type="subcellular location">
    <subcellularLocation>
        <location evidence="1">Cell envelope</location>
    </subcellularLocation>
</comment>
<dbReference type="Proteomes" id="UP001139207">
    <property type="component" value="Unassembled WGS sequence"/>
</dbReference>